<proteinExistence type="predicted"/>
<gene>
    <name evidence="3" type="ORF">O0S08_32325</name>
</gene>
<dbReference type="RefSeq" id="WP_269033227.1">
    <property type="nucleotide sequence ID" value="NZ_CP114040.1"/>
</dbReference>
<dbReference type="InterPro" id="IPR037293">
    <property type="entry name" value="Gal_Oxidase_central_sf"/>
</dbReference>
<feature type="chain" id="PRO_5046919634" evidence="2">
    <location>
        <begin position="20"/>
        <end position="565"/>
    </location>
</feature>
<sequence length="565" mass="59857">MSRPLCLLSLLALASACVAPWPPLELCPESGCSSGEPGTSSSGSSDSPVPTGDVQTVTGASATTDDDPGPTPTTLTTGEPDDAPPVIELFEFEPSMLSEAGPSIATLKVRGNVTNVQISREGQIVASGPPDSLEYTFEVTSAKFNKEPHTFTARAFDGKGGVAEATAEVEVKLPASGAVRCTFQDTLVATQSGINNLVFDDGDVVAIGFRDSGGGPRTTLWRFDPKSCAPRPGWPRTVQEWSASQVVKNAASAGVAVALDENGYLAIAGNLIEGGKTRPYVALLTPEGSLIWETTGELGDQAAGVAKVRWPHERIVMVGSRLTNANPPRYDGLVIGFHEQTSPWVDVLKAPFTANEAHKDIPNDRSEKVLAVLADPDTAEVFVVGEREFRPAENAPDTFQRTFVIRLYPDGGRISTWTSSGDFLPHDSARSLKRCGSALLAGGWTRDKPVGSKPQPLVRWIDAAGTSAGRRSEPLADTQTFGIDCDREGKVVSAGARTLGNQTDVALYAFLDLDEPLVWQAQHDGLDMADDGAAGLACDRWGFCAWGGFETVNGTVRAILRVHAP</sequence>
<feature type="signal peptide" evidence="2">
    <location>
        <begin position="1"/>
        <end position="19"/>
    </location>
</feature>
<dbReference type="Proteomes" id="UP001164459">
    <property type="component" value="Chromosome"/>
</dbReference>
<dbReference type="Gene3D" id="2.130.10.80">
    <property type="entry name" value="Galactose oxidase/kelch, beta-propeller"/>
    <property type="match status" value="1"/>
</dbReference>
<keyword evidence="2" id="KW-0732">Signal</keyword>
<accession>A0ABY7GVA1</accession>
<evidence type="ECO:0000256" key="2">
    <source>
        <dbReference type="SAM" id="SignalP"/>
    </source>
</evidence>
<keyword evidence="4" id="KW-1185">Reference proteome</keyword>
<dbReference type="PROSITE" id="PS51257">
    <property type="entry name" value="PROKAR_LIPOPROTEIN"/>
    <property type="match status" value="1"/>
</dbReference>
<evidence type="ECO:0000313" key="4">
    <source>
        <dbReference type="Proteomes" id="UP001164459"/>
    </source>
</evidence>
<dbReference type="EMBL" id="CP114040">
    <property type="protein sequence ID" value="WAS90900.1"/>
    <property type="molecule type" value="Genomic_DNA"/>
</dbReference>
<evidence type="ECO:0000313" key="3">
    <source>
        <dbReference type="EMBL" id="WAS90900.1"/>
    </source>
</evidence>
<feature type="region of interest" description="Disordered" evidence="1">
    <location>
        <begin position="30"/>
        <end position="84"/>
    </location>
</feature>
<reference evidence="3" key="1">
    <citation type="submission" date="2022-11" db="EMBL/GenBank/DDBJ databases">
        <title>Minimal conservation of predation-associated metabolite biosynthetic gene clusters underscores biosynthetic potential of Myxococcota including descriptions for ten novel species: Archangium lansinium sp. nov., Myxococcus landrumus sp. nov., Nannocystis bai.</title>
        <authorList>
            <person name="Ahearne A."/>
            <person name="Stevens C."/>
            <person name="Dowd S."/>
        </authorList>
    </citation>
    <scope>NUCLEOTIDE SEQUENCE</scope>
    <source>
        <strain evidence="3">Fl3</strain>
    </source>
</reference>
<evidence type="ECO:0000256" key="1">
    <source>
        <dbReference type="SAM" id="MobiDB-lite"/>
    </source>
</evidence>
<organism evidence="3 4">
    <name type="scientific">Nannocystis punicea</name>
    <dbReference type="NCBI Taxonomy" id="2995304"/>
    <lineage>
        <taxon>Bacteria</taxon>
        <taxon>Pseudomonadati</taxon>
        <taxon>Myxococcota</taxon>
        <taxon>Polyangia</taxon>
        <taxon>Nannocystales</taxon>
        <taxon>Nannocystaceae</taxon>
        <taxon>Nannocystis</taxon>
    </lineage>
</organism>
<dbReference type="SUPFAM" id="SSF101898">
    <property type="entry name" value="NHL repeat"/>
    <property type="match status" value="1"/>
</dbReference>
<name>A0ABY7GVA1_9BACT</name>
<feature type="compositionally biased region" description="Low complexity" evidence="1">
    <location>
        <begin position="30"/>
        <end position="53"/>
    </location>
</feature>
<protein>
    <submittedName>
        <fullName evidence="3">Uncharacterized protein</fullName>
    </submittedName>
</protein>